<dbReference type="Proteomes" id="UP001176941">
    <property type="component" value="Unassembled WGS sequence"/>
</dbReference>
<gene>
    <name evidence="2" type="ORF">MRATA1EN1_LOCUS31053</name>
</gene>
<evidence type="ECO:0000313" key="2">
    <source>
        <dbReference type="EMBL" id="CAI9149435.1"/>
    </source>
</evidence>
<protein>
    <submittedName>
        <fullName evidence="2">Uncharacterized protein</fullName>
    </submittedName>
</protein>
<keyword evidence="3" id="KW-1185">Reference proteome</keyword>
<feature type="compositionally biased region" description="Polar residues" evidence="1">
    <location>
        <begin position="13"/>
        <end position="22"/>
    </location>
</feature>
<evidence type="ECO:0000313" key="3">
    <source>
        <dbReference type="Proteomes" id="UP001176941"/>
    </source>
</evidence>
<comment type="caution">
    <text evidence="2">The sequence shown here is derived from an EMBL/GenBank/DDBJ whole genome shotgun (WGS) entry which is preliminary data.</text>
</comment>
<proteinExistence type="predicted"/>
<organism evidence="2 3">
    <name type="scientific">Rangifer tarandus platyrhynchus</name>
    <name type="common">Svalbard reindeer</name>
    <dbReference type="NCBI Taxonomy" id="3082113"/>
    <lineage>
        <taxon>Eukaryota</taxon>
        <taxon>Metazoa</taxon>
        <taxon>Chordata</taxon>
        <taxon>Craniata</taxon>
        <taxon>Vertebrata</taxon>
        <taxon>Euteleostomi</taxon>
        <taxon>Mammalia</taxon>
        <taxon>Eutheria</taxon>
        <taxon>Laurasiatheria</taxon>
        <taxon>Artiodactyla</taxon>
        <taxon>Ruminantia</taxon>
        <taxon>Pecora</taxon>
        <taxon>Cervidae</taxon>
        <taxon>Odocoileinae</taxon>
        <taxon>Rangifer</taxon>
    </lineage>
</organism>
<reference evidence="2" key="1">
    <citation type="submission" date="2023-04" db="EMBL/GenBank/DDBJ databases">
        <authorList>
            <consortium name="ELIXIR-Norway"/>
        </authorList>
    </citation>
    <scope>NUCLEOTIDE SEQUENCE [LARGE SCALE GENOMIC DNA]</scope>
</reference>
<feature type="region of interest" description="Disordered" evidence="1">
    <location>
        <begin position="1"/>
        <end position="22"/>
    </location>
</feature>
<accession>A0ABN8XLI4</accession>
<sequence length="138" mass="14774">MSYRRGLLHTAEESQTPRPFDTAQQQTYHAPLPIGRAMSATESCTECDISLQATTASLRFGPPFCSCPAAHITTTGTGEALKSAGALRMDVRGLLRRSPAEREANKGTLQHGTIIFGRLCMQAFVTCIAASMLGDTAL</sequence>
<name>A0ABN8XLI4_RANTA</name>
<dbReference type="EMBL" id="CATKSN020000309">
    <property type="protein sequence ID" value="CAI9149435.1"/>
    <property type="molecule type" value="Genomic_DNA"/>
</dbReference>
<evidence type="ECO:0000256" key="1">
    <source>
        <dbReference type="SAM" id="MobiDB-lite"/>
    </source>
</evidence>